<organism evidence="1 2">
    <name type="scientific">Pseudonocardia hydrocarbonoxydans</name>
    <dbReference type="NCBI Taxonomy" id="76726"/>
    <lineage>
        <taxon>Bacteria</taxon>
        <taxon>Bacillati</taxon>
        <taxon>Actinomycetota</taxon>
        <taxon>Actinomycetes</taxon>
        <taxon>Pseudonocardiales</taxon>
        <taxon>Pseudonocardiaceae</taxon>
        <taxon>Pseudonocardia</taxon>
    </lineage>
</organism>
<sequence length="131" mass="14714">MNAHSNNPTDRDRPAVADRVSAATDDYYRQFQAVSATRPTTDAERAERAEQLAMICARTAGWWRVLTTGTRGDSTVHRVYRHAAIAAECQERDRARFWRDLAADWRARAEQRPTSDAAGALSNWHELGVSA</sequence>
<dbReference type="RefSeq" id="WP_170183983.1">
    <property type="nucleotide sequence ID" value="NZ_BAAARZ010000086.1"/>
</dbReference>
<accession>A0A4Y3WVF7</accession>
<gene>
    <name evidence="1" type="ORF">PHY01_51500</name>
</gene>
<proteinExistence type="predicted"/>
<evidence type="ECO:0000313" key="1">
    <source>
        <dbReference type="EMBL" id="GEC22867.1"/>
    </source>
</evidence>
<comment type="caution">
    <text evidence="1">The sequence shown here is derived from an EMBL/GenBank/DDBJ whole genome shotgun (WGS) entry which is preliminary data.</text>
</comment>
<dbReference type="Proteomes" id="UP000320338">
    <property type="component" value="Unassembled WGS sequence"/>
</dbReference>
<reference evidence="1 2" key="1">
    <citation type="submission" date="2019-06" db="EMBL/GenBank/DDBJ databases">
        <title>Whole genome shotgun sequence of Pseudonocardia hydrocarbonoxydans NBRC 14498.</title>
        <authorList>
            <person name="Hosoyama A."/>
            <person name="Uohara A."/>
            <person name="Ohji S."/>
            <person name="Ichikawa N."/>
        </authorList>
    </citation>
    <scope>NUCLEOTIDE SEQUENCE [LARGE SCALE GENOMIC DNA]</scope>
    <source>
        <strain evidence="1 2">NBRC 14498</strain>
    </source>
</reference>
<keyword evidence="2" id="KW-1185">Reference proteome</keyword>
<dbReference type="EMBL" id="BJNG01000061">
    <property type="protein sequence ID" value="GEC22867.1"/>
    <property type="molecule type" value="Genomic_DNA"/>
</dbReference>
<dbReference type="AlphaFoldDB" id="A0A4Y3WVF7"/>
<name>A0A4Y3WVF7_9PSEU</name>
<evidence type="ECO:0000313" key="2">
    <source>
        <dbReference type="Proteomes" id="UP000320338"/>
    </source>
</evidence>
<protein>
    <submittedName>
        <fullName evidence="1">Uncharacterized protein</fullName>
    </submittedName>
</protein>